<dbReference type="Pfam" id="PF21103">
    <property type="entry name" value="PH1_SSRP1-like"/>
    <property type="match status" value="1"/>
</dbReference>
<keyword evidence="4 10" id="KW-0227">DNA damage</keyword>
<feature type="domain" description="Histone chaperone RTT106/FACT complex subunit SPT16-like middle" evidence="12">
    <location>
        <begin position="364"/>
        <end position="456"/>
    </location>
</feature>
<dbReference type="SUPFAM" id="SSF50729">
    <property type="entry name" value="PH domain-like"/>
    <property type="match status" value="1"/>
</dbReference>
<keyword evidence="5 10" id="KW-0805">Transcription regulation</keyword>
<dbReference type="AlphaFoldDB" id="A0A0D2NUD7"/>
<dbReference type="EMBL" id="KN817570">
    <property type="protein sequence ID" value="KJA20161.1"/>
    <property type="molecule type" value="Genomic_DNA"/>
</dbReference>
<dbReference type="Gene3D" id="2.30.29.220">
    <property type="entry name" value="Structure-specific recognition protein (SSRP1)"/>
    <property type="match status" value="1"/>
</dbReference>
<dbReference type="InterPro" id="IPR024954">
    <property type="entry name" value="SSRP1_DD"/>
</dbReference>
<feature type="region of interest" description="Disordered" evidence="11">
    <location>
        <begin position="183"/>
        <end position="202"/>
    </location>
</feature>
<evidence type="ECO:0000256" key="10">
    <source>
        <dbReference type="RuleBase" id="RU364013"/>
    </source>
</evidence>
<dbReference type="GO" id="GO:0006260">
    <property type="term" value="P:DNA replication"/>
    <property type="evidence" value="ECO:0007669"/>
    <property type="project" value="UniProtKB-KW"/>
</dbReference>
<keyword evidence="3 10" id="KW-0235">DNA replication</keyword>
<dbReference type="GO" id="GO:0042393">
    <property type="term" value="F:histone binding"/>
    <property type="evidence" value="ECO:0007669"/>
    <property type="project" value="TreeGrafter"/>
</dbReference>
<accession>A0A0D2NUD7</accession>
<organism evidence="13 14">
    <name type="scientific">Hypholoma sublateritium (strain FD-334 SS-4)</name>
    <dbReference type="NCBI Taxonomy" id="945553"/>
    <lineage>
        <taxon>Eukaryota</taxon>
        <taxon>Fungi</taxon>
        <taxon>Dikarya</taxon>
        <taxon>Basidiomycota</taxon>
        <taxon>Agaricomycotina</taxon>
        <taxon>Agaricomycetes</taxon>
        <taxon>Agaricomycetidae</taxon>
        <taxon>Agaricales</taxon>
        <taxon>Agaricineae</taxon>
        <taxon>Strophariaceae</taxon>
        <taxon>Hypholoma</taxon>
    </lineage>
</organism>
<dbReference type="Pfam" id="PF08512">
    <property type="entry name" value="Rttp106-like_middle"/>
    <property type="match status" value="1"/>
</dbReference>
<evidence type="ECO:0000256" key="2">
    <source>
        <dbReference type="ARBA" id="ARBA00022454"/>
    </source>
</evidence>
<feature type="region of interest" description="Disordered" evidence="11">
    <location>
        <begin position="469"/>
        <end position="674"/>
    </location>
</feature>
<feature type="compositionally biased region" description="Acidic residues" evidence="11">
    <location>
        <begin position="470"/>
        <end position="480"/>
    </location>
</feature>
<dbReference type="CDD" id="cd13231">
    <property type="entry name" value="PH2_SSRP1-like"/>
    <property type="match status" value="1"/>
</dbReference>
<feature type="compositionally biased region" description="Basic residues" evidence="11">
    <location>
        <begin position="545"/>
        <end position="555"/>
    </location>
</feature>
<comment type="similarity">
    <text evidence="1 10">Belongs to the SSRP1 family.</text>
</comment>
<dbReference type="InterPro" id="IPR038167">
    <property type="entry name" value="SSRP1_sf"/>
</dbReference>
<dbReference type="CDD" id="cd13230">
    <property type="entry name" value="PH1_SSRP1-like"/>
    <property type="match status" value="1"/>
</dbReference>
<sequence length="674" mass="74149">MATQFDHIYHGLSPELGKFRVAPSGMAWKGSDPGSEVVAVPSTDIKWAQWLRLARQFQLRVGLRDHRKEKFDGFAREDHDKLAGLLKNFFGITLETREVSFKGWNWGATDFQGEELAFMISDRTAFELPLRYVANSNIAGKTEVSLEFSNVLSKAASGSKSAAVKHMGDELTEIRFYVPGTSSKLKGSDAGSQKSDNEDDGEEMSAAQVFHDTVKEKAEIGQVMGDLILSFEEVLVLTPRGRYDMDMFPDFLRLRGKTYDYKVLYQSISKLFLLPKDDQHVLFILGLSVPIRQGQTLYQYLVMQFTREEEITAELNLSEEDLAKYEKLKKNYEDPTYEVVSSVFRALAGKKIIGSGSFQSREGHPGFKANLKAVQGDLFMLERYIFFVSKQPLLIELSDVHQVVFSRVSAAAAGRTFDIKIVTKSGPEHSFTSINKEEHEVTEAYLRDKKIRVKNEMVPDADLLLAAVGADDDDDDDDDMASVASDDSRPKARPKTSGGGPDDSSEEDEDFQASDSDSGSPSESDSDVSGAETASDASGDIALTKAKKTKGKAKATGKDGEDSGQKKAKPAAADSDKAKPKPKPKPKVKKGSDDEPMDVDGEEKQKSKPRPKPKPKAATGDAAVKSKPKAKAPAGDGEPMDIDDKPRPKPKPRPKKEAADADEPPKKKVKKTDD</sequence>
<dbReference type="PANTHER" id="PTHR45849:SF1">
    <property type="entry name" value="FACT COMPLEX SUBUNIT SSRP1"/>
    <property type="match status" value="1"/>
</dbReference>
<protein>
    <recommendedName>
        <fullName evidence="10">FACT complex subunit POB3</fullName>
    </recommendedName>
</protein>
<dbReference type="InterPro" id="IPR035417">
    <property type="entry name" value="SSRP1/POB3_N"/>
</dbReference>
<dbReference type="GO" id="GO:0006281">
    <property type="term" value="P:DNA repair"/>
    <property type="evidence" value="ECO:0007669"/>
    <property type="project" value="UniProtKB-KW"/>
</dbReference>
<name>A0A0D2NUD7_HYPSF</name>
<dbReference type="Proteomes" id="UP000054270">
    <property type="component" value="Unassembled WGS sequence"/>
</dbReference>
<dbReference type="PANTHER" id="PTHR45849">
    <property type="entry name" value="FACT COMPLEX SUBUNIT SSRP1"/>
    <property type="match status" value="1"/>
</dbReference>
<dbReference type="GO" id="GO:0031491">
    <property type="term" value="F:nucleosome binding"/>
    <property type="evidence" value="ECO:0007669"/>
    <property type="project" value="TreeGrafter"/>
</dbReference>
<dbReference type="Gene3D" id="2.30.29.150">
    <property type="match status" value="1"/>
</dbReference>
<dbReference type="Pfam" id="PF03531">
    <property type="entry name" value="SSrecog"/>
    <property type="match status" value="1"/>
</dbReference>
<feature type="compositionally biased region" description="Acidic residues" evidence="11">
    <location>
        <begin position="503"/>
        <end position="512"/>
    </location>
</feature>
<gene>
    <name evidence="13" type="ORF">HYPSUDRAFT_204043</name>
</gene>
<dbReference type="OrthoDB" id="498543at2759"/>
<evidence type="ECO:0000313" key="13">
    <source>
        <dbReference type="EMBL" id="KJA20161.1"/>
    </source>
</evidence>
<keyword evidence="6 10" id="KW-0804">Transcription</keyword>
<dbReference type="PRINTS" id="PR00887">
    <property type="entry name" value="SSRCOGNITION"/>
</dbReference>
<comment type="function">
    <text evidence="9 10">Component of the FACT complex, a general chromatin factor that acts to reorganize nucleosomes. The FACT complex is involved in multiple processes that require DNA as a template such as mRNA elongation, DNA replication and DNA repair. During transcription elongation the FACT complex acts as a histone chaperone that both destabilizes and restores nucleosomal structure. It facilitates the passage of RNA polymerase II and transcription by promoting the dissociation of one histone H2A-H2B dimer from the nucleosome, then subsequently promotes the reestablishment of the nucleosome following the passage of RNA polymerase II.</text>
</comment>
<evidence type="ECO:0000256" key="3">
    <source>
        <dbReference type="ARBA" id="ARBA00022705"/>
    </source>
</evidence>
<feature type="compositionally biased region" description="Basic residues" evidence="11">
    <location>
        <begin position="580"/>
        <end position="589"/>
    </location>
</feature>
<reference evidence="14" key="1">
    <citation type="submission" date="2014-04" db="EMBL/GenBank/DDBJ databases">
        <title>Evolutionary Origins and Diversification of the Mycorrhizal Mutualists.</title>
        <authorList>
            <consortium name="DOE Joint Genome Institute"/>
            <consortium name="Mycorrhizal Genomics Consortium"/>
            <person name="Kohler A."/>
            <person name="Kuo A."/>
            <person name="Nagy L.G."/>
            <person name="Floudas D."/>
            <person name="Copeland A."/>
            <person name="Barry K.W."/>
            <person name="Cichocki N."/>
            <person name="Veneault-Fourrey C."/>
            <person name="LaButti K."/>
            <person name="Lindquist E.A."/>
            <person name="Lipzen A."/>
            <person name="Lundell T."/>
            <person name="Morin E."/>
            <person name="Murat C."/>
            <person name="Riley R."/>
            <person name="Ohm R."/>
            <person name="Sun H."/>
            <person name="Tunlid A."/>
            <person name="Henrissat B."/>
            <person name="Grigoriev I.V."/>
            <person name="Hibbett D.S."/>
            <person name="Martin F."/>
        </authorList>
    </citation>
    <scope>NUCLEOTIDE SEQUENCE [LARGE SCALE GENOMIC DNA]</scope>
    <source>
        <strain evidence="14">FD-334 SS-4</strain>
    </source>
</reference>
<dbReference type="GO" id="GO:0003677">
    <property type="term" value="F:DNA binding"/>
    <property type="evidence" value="ECO:0007669"/>
    <property type="project" value="InterPro"/>
</dbReference>
<evidence type="ECO:0000256" key="6">
    <source>
        <dbReference type="ARBA" id="ARBA00023163"/>
    </source>
</evidence>
<evidence type="ECO:0000256" key="5">
    <source>
        <dbReference type="ARBA" id="ARBA00023015"/>
    </source>
</evidence>
<proteinExistence type="inferred from homology"/>
<evidence type="ECO:0000256" key="11">
    <source>
        <dbReference type="SAM" id="MobiDB-lite"/>
    </source>
</evidence>
<dbReference type="Pfam" id="PF17292">
    <property type="entry name" value="POB3_N"/>
    <property type="match status" value="1"/>
</dbReference>
<dbReference type="OMA" id="QVVTKIF"/>
<evidence type="ECO:0000313" key="14">
    <source>
        <dbReference type="Proteomes" id="UP000054270"/>
    </source>
</evidence>
<feature type="compositionally biased region" description="Basic and acidic residues" evidence="11">
    <location>
        <begin position="655"/>
        <end position="674"/>
    </location>
</feature>
<evidence type="ECO:0000256" key="9">
    <source>
        <dbReference type="ARBA" id="ARBA00025370"/>
    </source>
</evidence>
<evidence type="ECO:0000259" key="12">
    <source>
        <dbReference type="SMART" id="SM01287"/>
    </source>
</evidence>
<keyword evidence="14" id="KW-1185">Reference proteome</keyword>
<dbReference type="InterPro" id="IPR050454">
    <property type="entry name" value="RTT106/SSRP1_HistChap/FACT"/>
</dbReference>
<keyword evidence="8 10" id="KW-0539">Nucleus</keyword>
<dbReference type="InterPro" id="IPR000969">
    <property type="entry name" value="SSRP1/POB3"/>
</dbReference>
<evidence type="ECO:0000256" key="4">
    <source>
        <dbReference type="ARBA" id="ARBA00022763"/>
    </source>
</evidence>
<evidence type="ECO:0000256" key="1">
    <source>
        <dbReference type="ARBA" id="ARBA00010060"/>
    </source>
</evidence>
<dbReference type="InterPro" id="IPR048993">
    <property type="entry name" value="SSRP1-like_PH1"/>
</dbReference>
<evidence type="ECO:0000256" key="7">
    <source>
        <dbReference type="ARBA" id="ARBA00023204"/>
    </source>
</evidence>
<dbReference type="STRING" id="945553.A0A0D2NUD7"/>
<dbReference type="InterPro" id="IPR013719">
    <property type="entry name" value="RTT106/SPT16-like_middle_dom"/>
</dbReference>
<comment type="subcellular location">
    <subcellularLocation>
        <location evidence="10">Nucleus</location>
    </subcellularLocation>
    <subcellularLocation>
        <location evidence="10">Chromosome</location>
    </subcellularLocation>
</comment>
<keyword evidence="7 10" id="KW-0234">DNA repair</keyword>
<dbReference type="SMART" id="SM01287">
    <property type="entry name" value="Rtt106"/>
    <property type="match status" value="1"/>
</dbReference>
<dbReference type="GO" id="GO:0035101">
    <property type="term" value="C:FACT complex"/>
    <property type="evidence" value="ECO:0007669"/>
    <property type="project" value="TreeGrafter"/>
</dbReference>
<dbReference type="Gene3D" id="2.30.29.30">
    <property type="entry name" value="Pleckstrin-homology domain (PH domain)/Phosphotyrosine-binding domain (PTB)"/>
    <property type="match status" value="2"/>
</dbReference>
<feature type="compositionally biased region" description="Polar residues" evidence="11">
    <location>
        <begin position="183"/>
        <end position="194"/>
    </location>
</feature>
<feature type="compositionally biased region" description="Low complexity" evidence="11">
    <location>
        <begin position="513"/>
        <end position="529"/>
    </location>
</feature>
<feature type="compositionally biased region" description="Basic and acidic residues" evidence="11">
    <location>
        <begin position="556"/>
        <end position="565"/>
    </location>
</feature>
<dbReference type="FunFam" id="2.30.29.150:FF:000001">
    <property type="entry name" value="Fact complex subunit ssrp1"/>
    <property type="match status" value="1"/>
</dbReference>
<dbReference type="InterPro" id="IPR011993">
    <property type="entry name" value="PH-like_dom_sf"/>
</dbReference>
<keyword evidence="2 10" id="KW-0158">Chromosome</keyword>
<evidence type="ECO:0000256" key="8">
    <source>
        <dbReference type="ARBA" id="ARBA00023242"/>
    </source>
</evidence>